<keyword evidence="1" id="KW-0227">DNA damage</keyword>
<dbReference type="Proteomes" id="UP000515563">
    <property type="component" value="Chromosome"/>
</dbReference>
<evidence type="ECO:0000313" key="3">
    <source>
        <dbReference type="EMBL" id="QNE16590.1"/>
    </source>
</evidence>
<dbReference type="GO" id="GO:0032131">
    <property type="term" value="F:alkylated DNA binding"/>
    <property type="evidence" value="ECO:0007669"/>
    <property type="project" value="TreeGrafter"/>
</dbReference>
<dbReference type="GO" id="GO:0032993">
    <property type="term" value="C:protein-DNA complex"/>
    <property type="evidence" value="ECO:0007669"/>
    <property type="project" value="TreeGrafter"/>
</dbReference>
<protein>
    <submittedName>
        <fullName evidence="3">DNA-3-methyladenine glycosylase 2 family protein</fullName>
    </submittedName>
</protein>
<evidence type="ECO:0000256" key="1">
    <source>
        <dbReference type="ARBA" id="ARBA00022763"/>
    </source>
</evidence>
<dbReference type="KEGG" id="kqi:F1D05_00080"/>
<name>A0A7G6WRH5_9ACTN</name>
<reference evidence="4" key="1">
    <citation type="submission" date="2019-09" db="EMBL/GenBank/DDBJ databases">
        <title>Antimicrobial potential of Antarctic Bacteria.</title>
        <authorList>
            <person name="Benaud N."/>
            <person name="Edwards R.J."/>
            <person name="Ferrari B.C."/>
        </authorList>
    </citation>
    <scope>NUCLEOTIDE SEQUENCE [LARGE SCALE GENOMIC DNA]</scope>
    <source>
        <strain evidence="4">SPB151</strain>
    </source>
</reference>
<dbReference type="GO" id="GO:0006285">
    <property type="term" value="P:base-excision repair, AP site formation"/>
    <property type="evidence" value="ECO:0007669"/>
    <property type="project" value="TreeGrafter"/>
</dbReference>
<organism evidence="3 4">
    <name type="scientific">Kribbella qitaiheensis</name>
    <dbReference type="NCBI Taxonomy" id="1544730"/>
    <lineage>
        <taxon>Bacteria</taxon>
        <taxon>Bacillati</taxon>
        <taxon>Actinomycetota</taxon>
        <taxon>Actinomycetes</taxon>
        <taxon>Propionibacteriales</taxon>
        <taxon>Kribbellaceae</taxon>
        <taxon>Kribbella</taxon>
    </lineage>
</organism>
<evidence type="ECO:0000256" key="2">
    <source>
        <dbReference type="ARBA" id="ARBA00023204"/>
    </source>
</evidence>
<proteinExistence type="predicted"/>
<reference evidence="3 4" key="2">
    <citation type="journal article" date="2020" name="Microbiol. Resour. Announc.">
        <title>Antarctic desert soil bacteria exhibit high novel natural product potential, evaluated through long-read genome sequencing and comparative genomics.</title>
        <authorList>
            <person name="Benaud N."/>
            <person name="Edwards R.J."/>
            <person name="Amos T.G."/>
            <person name="D'Agostino P.M."/>
            <person name="Gutierrez-Chavez C."/>
            <person name="Montgomery K."/>
            <person name="Nicetic I."/>
            <person name="Ferrari B.C."/>
        </authorList>
    </citation>
    <scope>NUCLEOTIDE SEQUENCE [LARGE SCALE GENOMIC DNA]</scope>
    <source>
        <strain evidence="3 4">SPB151</strain>
    </source>
</reference>
<dbReference type="SUPFAM" id="SSF48150">
    <property type="entry name" value="DNA-glycosylase"/>
    <property type="match status" value="1"/>
</dbReference>
<dbReference type="EMBL" id="CP043661">
    <property type="protein sequence ID" value="QNE16590.1"/>
    <property type="molecule type" value="Genomic_DNA"/>
</dbReference>
<dbReference type="Gene3D" id="1.10.340.30">
    <property type="entry name" value="Hypothetical protein, domain 2"/>
    <property type="match status" value="1"/>
</dbReference>
<dbReference type="GO" id="GO:0008725">
    <property type="term" value="F:DNA-3-methyladenine glycosylase activity"/>
    <property type="evidence" value="ECO:0007669"/>
    <property type="project" value="TreeGrafter"/>
</dbReference>
<gene>
    <name evidence="3" type="ORF">F1D05_00080</name>
</gene>
<dbReference type="InterPro" id="IPR011257">
    <property type="entry name" value="DNA_glycosylase"/>
</dbReference>
<dbReference type="AlphaFoldDB" id="A0A7G6WRH5"/>
<accession>A0A7G6WRH5</accession>
<dbReference type="PANTHER" id="PTHR43003:SF5">
    <property type="entry name" value="DNA-3-METHYLADENINE GLYCOSYLASE"/>
    <property type="match status" value="1"/>
</dbReference>
<dbReference type="GO" id="GO:0043916">
    <property type="term" value="F:DNA-7-methylguanine glycosylase activity"/>
    <property type="evidence" value="ECO:0007669"/>
    <property type="project" value="TreeGrafter"/>
</dbReference>
<keyword evidence="4" id="KW-1185">Reference proteome</keyword>
<keyword evidence="2" id="KW-0234">DNA repair</keyword>
<sequence length="296" mass="32583">MAPHEVTVEVLGPWSLATSKRFWEGFAPATLPSQRELGEMWTVFRVEGDWSRVEVRVTQEGSSARMVVDGDGDLERAAAQACRFLSLDIDGRGWPEVGLRDEVIAEAQERLPGLRPCGFHSPYEAAAWAVLSQRLRIVQAAKLRDDLVRVHGQGGAFPAPDQLRALDLDLPGRKTEYLHAVAEAALDGRLDGDALRAMEVEQAVRVVQEVKGLGPFAAELVVLRGANAPDAVPHNERRLDDEITYRYGADRTLAEVSAAWRPFRTWAAVHLRTLREERTHEISGRSPSGGGVSPVT</sequence>
<dbReference type="PANTHER" id="PTHR43003">
    <property type="entry name" value="DNA-3-METHYLADENINE GLYCOSYLASE"/>
    <property type="match status" value="1"/>
</dbReference>
<dbReference type="InterPro" id="IPR051912">
    <property type="entry name" value="Alkylbase_DNA_Glycosylase/TA"/>
</dbReference>
<evidence type="ECO:0000313" key="4">
    <source>
        <dbReference type="Proteomes" id="UP000515563"/>
    </source>
</evidence>
<dbReference type="GO" id="GO:0006307">
    <property type="term" value="P:DNA alkylation repair"/>
    <property type="evidence" value="ECO:0007669"/>
    <property type="project" value="TreeGrafter"/>
</dbReference>